<organism evidence="2 3">
    <name type="scientific">Zasmidium cellare ATCC 36951</name>
    <dbReference type="NCBI Taxonomy" id="1080233"/>
    <lineage>
        <taxon>Eukaryota</taxon>
        <taxon>Fungi</taxon>
        <taxon>Dikarya</taxon>
        <taxon>Ascomycota</taxon>
        <taxon>Pezizomycotina</taxon>
        <taxon>Dothideomycetes</taxon>
        <taxon>Dothideomycetidae</taxon>
        <taxon>Mycosphaerellales</taxon>
        <taxon>Mycosphaerellaceae</taxon>
        <taxon>Zasmidium</taxon>
    </lineage>
</organism>
<keyword evidence="1" id="KW-0732">Signal</keyword>
<feature type="chain" id="PRO_5025648550" description="Ecp2 effector protein domain-containing protein" evidence="1">
    <location>
        <begin position="21"/>
        <end position="145"/>
    </location>
</feature>
<dbReference type="Proteomes" id="UP000799537">
    <property type="component" value="Unassembled WGS sequence"/>
</dbReference>
<evidence type="ECO:0000313" key="2">
    <source>
        <dbReference type="EMBL" id="KAF2172853.1"/>
    </source>
</evidence>
<protein>
    <recommendedName>
        <fullName evidence="4">Ecp2 effector protein domain-containing protein</fullName>
    </recommendedName>
</protein>
<sequence length="145" mass="15805">MQTFVTILSLLLLFSTTGFAHPAPNALASPDDVPLERRDNVRCYHGGYATTRAKLTKAIDDFCDKVHSDGGLRKNKAVEKSFSLGNSAETIISVKPKQCSAIDKDLQCKITLRQAVDECNTDSANFKQGGTVDTGCAKWRVDPNL</sequence>
<accession>A0A6A6D1C8</accession>
<name>A0A6A6D1C8_ZASCE</name>
<reference evidence="2" key="1">
    <citation type="journal article" date="2020" name="Stud. Mycol.">
        <title>101 Dothideomycetes genomes: a test case for predicting lifestyles and emergence of pathogens.</title>
        <authorList>
            <person name="Haridas S."/>
            <person name="Albert R."/>
            <person name="Binder M."/>
            <person name="Bloem J."/>
            <person name="Labutti K."/>
            <person name="Salamov A."/>
            <person name="Andreopoulos B."/>
            <person name="Baker S."/>
            <person name="Barry K."/>
            <person name="Bills G."/>
            <person name="Bluhm B."/>
            <person name="Cannon C."/>
            <person name="Castanera R."/>
            <person name="Culley D."/>
            <person name="Daum C."/>
            <person name="Ezra D."/>
            <person name="Gonzalez J."/>
            <person name="Henrissat B."/>
            <person name="Kuo A."/>
            <person name="Liang C."/>
            <person name="Lipzen A."/>
            <person name="Lutzoni F."/>
            <person name="Magnuson J."/>
            <person name="Mondo S."/>
            <person name="Nolan M."/>
            <person name="Ohm R."/>
            <person name="Pangilinan J."/>
            <person name="Park H.-J."/>
            <person name="Ramirez L."/>
            <person name="Alfaro M."/>
            <person name="Sun H."/>
            <person name="Tritt A."/>
            <person name="Yoshinaga Y."/>
            <person name="Zwiers L.-H."/>
            <person name="Turgeon B."/>
            <person name="Goodwin S."/>
            <person name="Spatafora J."/>
            <person name="Crous P."/>
            <person name="Grigoriev I."/>
        </authorList>
    </citation>
    <scope>NUCLEOTIDE SEQUENCE</scope>
    <source>
        <strain evidence="2">ATCC 36951</strain>
    </source>
</reference>
<dbReference type="AlphaFoldDB" id="A0A6A6D1C8"/>
<dbReference type="GeneID" id="54557049"/>
<keyword evidence="3" id="KW-1185">Reference proteome</keyword>
<evidence type="ECO:0008006" key="4">
    <source>
        <dbReference type="Google" id="ProtNLM"/>
    </source>
</evidence>
<dbReference type="OrthoDB" id="73875at2759"/>
<dbReference type="Pfam" id="PF18647">
    <property type="entry name" value="Fungal_lectin_2"/>
    <property type="match status" value="1"/>
</dbReference>
<dbReference type="EMBL" id="ML993580">
    <property type="protein sequence ID" value="KAF2172853.1"/>
    <property type="molecule type" value="Genomic_DNA"/>
</dbReference>
<evidence type="ECO:0000256" key="1">
    <source>
        <dbReference type="SAM" id="SignalP"/>
    </source>
</evidence>
<feature type="signal peptide" evidence="1">
    <location>
        <begin position="1"/>
        <end position="20"/>
    </location>
</feature>
<proteinExistence type="predicted"/>
<evidence type="ECO:0000313" key="3">
    <source>
        <dbReference type="Proteomes" id="UP000799537"/>
    </source>
</evidence>
<gene>
    <name evidence="2" type="ORF">M409DRAFT_16808</name>
</gene>
<dbReference type="RefSeq" id="XP_033673742.1">
    <property type="nucleotide sequence ID" value="XM_033803777.1"/>
</dbReference>